<reference evidence="1" key="1">
    <citation type="journal article" date="2021" name="Proc. Natl. Acad. Sci. U.S.A.">
        <title>A Catalog of Tens of Thousands of Viruses from Human Metagenomes Reveals Hidden Associations with Chronic Diseases.</title>
        <authorList>
            <person name="Tisza M.J."/>
            <person name="Buck C.B."/>
        </authorList>
    </citation>
    <scope>NUCLEOTIDE SEQUENCE</scope>
    <source>
        <strain evidence="1">CtFPV8</strain>
    </source>
</reference>
<evidence type="ECO:0000313" key="1">
    <source>
        <dbReference type="EMBL" id="DAE04301.1"/>
    </source>
</evidence>
<sequence>MINLNNSKLIGAEISRRSYEFRSTFMNLYLKEHPNDIEGYAGYESMLFFLAVCHDADYCIKRKDGTYPSLNSLTNTINNSRFSYLTNNVSDFIELATKANMIHIVKDNDTVKYMINHLAVDNHYLISISQKTFVEFGECLKPMFGDEETFNTEFSKIKHLIK</sequence>
<name>A0A8S5PCG8_9CAUD</name>
<accession>A0A8S5PCG8</accession>
<organism evidence="1">
    <name type="scientific">Myoviridae sp. ctFPV8</name>
    <dbReference type="NCBI Taxonomy" id="2825068"/>
    <lineage>
        <taxon>Viruses</taxon>
        <taxon>Duplodnaviria</taxon>
        <taxon>Heunggongvirae</taxon>
        <taxon>Uroviricota</taxon>
        <taxon>Caudoviricetes</taxon>
    </lineage>
</organism>
<dbReference type="EMBL" id="BK015385">
    <property type="protein sequence ID" value="DAE04301.1"/>
    <property type="molecule type" value="Genomic_DNA"/>
</dbReference>
<protein>
    <submittedName>
        <fullName evidence="1">Uncharacterized protein</fullName>
    </submittedName>
</protein>
<proteinExistence type="predicted"/>